<organism evidence="1 2">
    <name type="scientific">Zasmidium cellare</name>
    <name type="common">Wine cellar mold</name>
    <name type="synonym">Racodium cellare</name>
    <dbReference type="NCBI Taxonomy" id="395010"/>
    <lineage>
        <taxon>Eukaryota</taxon>
        <taxon>Fungi</taxon>
        <taxon>Dikarya</taxon>
        <taxon>Ascomycota</taxon>
        <taxon>Pezizomycotina</taxon>
        <taxon>Dothideomycetes</taxon>
        <taxon>Dothideomycetidae</taxon>
        <taxon>Mycosphaerellales</taxon>
        <taxon>Mycosphaerellaceae</taxon>
        <taxon>Zasmidium</taxon>
    </lineage>
</organism>
<proteinExistence type="predicted"/>
<accession>A0ABR0E8S5</accession>
<evidence type="ECO:0000313" key="1">
    <source>
        <dbReference type="EMBL" id="KAK4497503.1"/>
    </source>
</evidence>
<name>A0ABR0E8S5_ZASCE</name>
<protein>
    <recommendedName>
        <fullName evidence="3">BTB domain-containing protein</fullName>
    </recommendedName>
</protein>
<reference evidence="1 2" key="1">
    <citation type="journal article" date="2023" name="G3 (Bethesda)">
        <title>A chromosome-level genome assembly of Zasmidium syzygii isolated from banana leaves.</title>
        <authorList>
            <person name="van Westerhoven A.C."/>
            <person name="Mehrabi R."/>
            <person name="Talebi R."/>
            <person name="Steentjes M.B.F."/>
            <person name="Corcolon B."/>
            <person name="Chong P.A."/>
            <person name="Kema G.H.J."/>
            <person name="Seidl M.F."/>
        </authorList>
    </citation>
    <scope>NUCLEOTIDE SEQUENCE [LARGE SCALE GENOMIC DNA]</scope>
    <source>
        <strain evidence="1 2">P124</strain>
    </source>
</reference>
<comment type="caution">
    <text evidence="1">The sequence shown here is derived from an EMBL/GenBank/DDBJ whole genome shotgun (WGS) entry which is preliminary data.</text>
</comment>
<keyword evidence="2" id="KW-1185">Reference proteome</keyword>
<dbReference type="EMBL" id="JAXOVC010000009">
    <property type="protein sequence ID" value="KAK4497503.1"/>
    <property type="molecule type" value="Genomic_DNA"/>
</dbReference>
<evidence type="ECO:0000313" key="2">
    <source>
        <dbReference type="Proteomes" id="UP001305779"/>
    </source>
</evidence>
<gene>
    <name evidence="1" type="ORF">PRZ48_011954</name>
</gene>
<dbReference type="Proteomes" id="UP001305779">
    <property type="component" value="Unassembled WGS sequence"/>
</dbReference>
<sequence length="234" mass="26360">MADEGRISENRATNFRSIDSITVTIGVGRQQEKFTVPKACLADTSNILSTANEKDLAKGKVEELKTVSGEDFNLYVNWLRDKSLPTETVRPSEYDLQFRLYLLSQHLRDNAFRDAVLDAIIAKFNHSFENTHPSCVPEFGAIKWVFVETDENCILRELVACMCAKRPGQGCMSSGVQNQDFPKAFLEAFIDSMLKPGEKSENISDEEAEWFKFKQDGLKPPLPNGVSKTSSFLY</sequence>
<evidence type="ECO:0008006" key="3">
    <source>
        <dbReference type="Google" id="ProtNLM"/>
    </source>
</evidence>